<feature type="region of interest" description="Disordered" evidence="1">
    <location>
        <begin position="1"/>
        <end position="88"/>
    </location>
</feature>
<name>B6WQX9_9BACT</name>
<evidence type="ECO:0000313" key="2">
    <source>
        <dbReference type="EMBL" id="EEB34586.1"/>
    </source>
</evidence>
<evidence type="ECO:0000256" key="1">
    <source>
        <dbReference type="SAM" id="MobiDB-lite"/>
    </source>
</evidence>
<reference evidence="2 3" key="1">
    <citation type="submission" date="2008-10" db="EMBL/GenBank/DDBJ databases">
        <title>Draft genome sequence of Desulvovibrio piger (ATCC 29098).</title>
        <authorList>
            <person name="Sudarsanam P."/>
            <person name="Ley R."/>
            <person name="Guruge J."/>
            <person name="Turnbaugh P.J."/>
            <person name="Mahowald M."/>
            <person name="Liep D."/>
            <person name="Gordon J."/>
        </authorList>
    </citation>
    <scope>NUCLEOTIDE SEQUENCE [LARGE SCALE GENOMIC DNA]</scope>
    <source>
        <strain evidence="2 3">ATCC 29098</strain>
    </source>
</reference>
<dbReference type="AlphaFoldDB" id="B6WQX9"/>
<dbReference type="HOGENOM" id="CLU_2464071_0_0_7"/>
<reference evidence="2 3" key="2">
    <citation type="submission" date="2008-10" db="EMBL/GenBank/DDBJ databases">
        <authorList>
            <person name="Fulton L."/>
            <person name="Clifton S."/>
            <person name="Fulton B."/>
            <person name="Xu J."/>
            <person name="Minx P."/>
            <person name="Pepin K.H."/>
            <person name="Johnson M."/>
            <person name="Bhonagiri V."/>
            <person name="Nash W.E."/>
            <person name="Mardis E.R."/>
            <person name="Wilson R.K."/>
        </authorList>
    </citation>
    <scope>NUCLEOTIDE SEQUENCE [LARGE SCALE GENOMIC DNA]</scope>
    <source>
        <strain evidence="2 3">ATCC 29098</strain>
    </source>
</reference>
<comment type="caution">
    <text evidence="2">The sequence shown here is derived from an EMBL/GenBank/DDBJ whole genome shotgun (WGS) entry which is preliminary data.</text>
</comment>
<gene>
    <name evidence="2" type="ORF">DESPIG_00459</name>
</gene>
<organism evidence="2 3">
    <name type="scientific">Desulfovibrio piger ATCC 29098</name>
    <dbReference type="NCBI Taxonomy" id="411464"/>
    <lineage>
        <taxon>Bacteria</taxon>
        <taxon>Pseudomonadati</taxon>
        <taxon>Thermodesulfobacteriota</taxon>
        <taxon>Desulfovibrionia</taxon>
        <taxon>Desulfovibrionales</taxon>
        <taxon>Desulfovibrionaceae</taxon>
        <taxon>Desulfovibrio</taxon>
    </lineage>
</organism>
<accession>B6WQX9</accession>
<proteinExistence type="predicted"/>
<protein>
    <submittedName>
        <fullName evidence="2">Uncharacterized protein</fullName>
    </submittedName>
</protein>
<dbReference type="EMBL" id="ABXU01000021">
    <property type="protein sequence ID" value="EEB34586.1"/>
    <property type="molecule type" value="Genomic_DNA"/>
</dbReference>
<evidence type="ECO:0000313" key="3">
    <source>
        <dbReference type="Proteomes" id="UP000003676"/>
    </source>
</evidence>
<sequence length="88" mass="9813">MAKRWRQHPGARSGRTGSTWRLDDPSSTRRHGRGPVRSGKGPRARTAAKGVARQDRERKGSYSRLPGQDGRKITEKGWANNDPPLEVP</sequence>
<dbReference type="Proteomes" id="UP000003676">
    <property type="component" value="Unassembled WGS sequence"/>
</dbReference>